<evidence type="ECO:0000313" key="1">
    <source>
        <dbReference type="EMBL" id="GGL85196.1"/>
    </source>
</evidence>
<dbReference type="EMBL" id="BMOL01000011">
    <property type="protein sequence ID" value="GGL85196.1"/>
    <property type="molecule type" value="Genomic_DNA"/>
</dbReference>
<reference evidence="2" key="1">
    <citation type="journal article" date="2019" name="Int. J. Syst. Evol. Microbiol.">
        <title>The Global Catalogue of Microorganisms (GCM) 10K type strain sequencing project: providing services to taxonomists for standard genome sequencing and annotation.</title>
        <authorList>
            <consortium name="The Broad Institute Genomics Platform"/>
            <consortium name="The Broad Institute Genome Sequencing Center for Infectious Disease"/>
            <person name="Wu L."/>
            <person name="Ma J."/>
        </authorList>
    </citation>
    <scope>NUCLEOTIDE SEQUENCE [LARGE SCALE GENOMIC DNA]</scope>
    <source>
        <strain evidence="2">JCM 15442</strain>
    </source>
</reference>
<keyword evidence="2" id="KW-1185">Reference proteome</keyword>
<proteinExistence type="predicted"/>
<gene>
    <name evidence="1" type="ORF">GCM10010840_23880</name>
</gene>
<comment type="caution">
    <text evidence="1">The sequence shown here is derived from an EMBL/GenBank/DDBJ whole genome shotgun (WGS) entry which is preliminary data.</text>
</comment>
<sequence length="160" mass="17245">MDDGRAILATLLRHEAKSNSYKFALVRALNDLALLHPGPSNQRVIVPLRVVAERWLVSYWAFVGDAPIYQGPRPRRAAGTGQDLSFRTALTALRGAWEAWTGTRSGPADGALLLAAFQVGRASLPEPLQRQTRATISAIAHAVRQPVRYAGTGGAHALSL</sequence>
<protein>
    <submittedName>
        <fullName evidence="1">Uncharacterized protein</fullName>
    </submittedName>
</protein>
<dbReference type="RefSeq" id="WP_188972257.1">
    <property type="nucleotide sequence ID" value="NZ_BMOL01000011.1"/>
</dbReference>
<dbReference type="Proteomes" id="UP000639973">
    <property type="component" value="Unassembled WGS sequence"/>
</dbReference>
<organism evidence="1 2">
    <name type="scientific">Deinococcus aerolatus</name>
    <dbReference type="NCBI Taxonomy" id="522487"/>
    <lineage>
        <taxon>Bacteria</taxon>
        <taxon>Thermotogati</taxon>
        <taxon>Deinococcota</taxon>
        <taxon>Deinococci</taxon>
        <taxon>Deinococcales</taxon>
        <taxon>Deinococcaceae</taxon>
        <taxon>Deinococcus</taxon>
    </lineage>
</organism>
<name>A0ABQ2GD21_9DEIO</name>
<accession>A0ABQ2GD21</accession>
<evidence type="ECO:0000313" key="2">
    <source>
        <dbReference type="Proteomes" id="UP000639973"/>
    </source>
</evidence>